<feature type="region of interest" description="Disordered" evidence="1">
    <location>
        <begin position="62"/>
        <end position="135"/>
    </location>
</feature>
<dbReference type="Proteomes" id="UP000007796">
    <property type="component" value="Unassembled WGS sequence"/>
</dbReference>
<feature type="compositionally biased region" description="Low complexity" evidence="1">
    <location>
        <begin position="86"/>
        <end position="132"/>
    </location>
</feature>
<evidence type="ECO:0000313" key="4">
    <source>
        <dbReference type="Proteomes" id="UP000007796"/>
    </source>
</evidence>
<dbReference type="GO" id="GO:0005737">
    <property type="term" value="C:cytoplasm"/>
    <property type="evidence" value="ECO:0007669"/>
    <property type="project" value="TreeGrafter"/>
</dbReference>
<dbReference type="GO" id="GO:0051082">
    <property type="term" value="F:unfolded protein binding"/>
    <property type="evidence" value="ECO:0007669"/>
    <property type="project" value="TreeGrafter"/>
</dbReference>
<feature type="compositionally biased region" description="Low complexity" evidence="1">
    <location>
        <begin position="163"/>
        <end position="183"/>
    </location>
</feature>
<feature type="region of interest" description="Disordered" evidence="1">
    <location>
        <begin position="160"/>
        <end position="196"/>
    </location>
</feature>
<sequence length="296" mass="33184">MVVESGLYEQLGISRDASHDEIKKSYRQAALRWHPDRNPDNPAAADNFKACLEAYEVLSDPDKRATYDSQGLGGSRQSAAPPPSYPRQQEYQQAYRQQHQPEPQQQYQQQQHHHQQQQPQQHQYQQQPQRRATFSHSATANARPFPNFFSGTSWDPGFPSFPAHRQSATSSARAAESARASSSVHDDDFPQDFSDDPRVHAASYSFHMSSSSSTSHAADGTYSAQFHTWNNVDGHRSGSGSGTLGNNFSPLLNGFHNEAPPTFGRPTNMFAGTNMNGDRGNSRQRVQDFSGQRRWM</sequence>
<dbReference type="AlphaFoldDB" id="F0X9T8"/>
<dbReference type="SMART" id="SM00271">
    <property type="entry name" value="DnaJ"/>
    <property type="match status" value="1"/>
</dbReference>
<organism evidence="4">
    <name type="scientific">Grosmannia clavigera (strain kw1407 / UAMH 11150)</name>
    <name type="common">Blue stain fungus</name>
    <name type="synonym">Graphiocladiella clavigera</name>
    <dbReference type="NCBI Taxonomy" id="655863"/>
    <lineage>
        <taxon>Eukaryota</taxon>
        <taxon>Fungi</taxon>
        <taxon>Dikarya</taxon>
        <taxon>Ascomycota</taxon>
        <taxon>Pezizomycotina</taxon>
        <taxon>Sordariomycetes</taxon>
        <taxon>Sordariomycetidae</taxon>
        <taxon>Ophiostomatales</taxon>
        <taxon>Ophiostomataceae</taxon>
        <taxon>Leptographium</taxon>
    </lineage>
</organism>
<dbReference type="GO" id="GO:0044183">
    <property type="term" value="F:protein folding chaperone"/>
    <property type="evidence" value="ECO:0007669"/>
    <property type="project" value="TreeGrafter"/>
</dbReference>
<dbReference type="GO" id="GO:0051087">
    <property type="term" value="F:protein-folding chaperone binding"/>
    <property type="evidence" value="ECO:0007669"/>
    <property type="project" value="TreeGrafter"/>
</dbReference>
<dbReference type="STRING" id="655863.F0X9T8"/>
<accession>F0X9T8</accession>
<dbReference type="eggNOG" id="KOG0691">
    <property type="taxonomic scope" value="Eukaryota"/>
</dbReference>
<evidence type="ECO:0000313" key="3">
    <source>
        <dbReference type="EMBL" id="EFX05933.1"/>
    </source>
</evidence>
<protein>
    <submittedName>
        <fullName evidence="3">Heat shock protein DNAj</fullName>
    </submittedName>
</protein>
<gene>
    <name evidence="3" type="ORF">CMQ_4002</name>
</gene>
<keyword evidence="4" id="KW-1185">Reference proteome</keyword>
<dbReference type="OrthoDB" id="10250354at2759"/>
<dbReference type="RefSeq" id="XP_014175415.1">
    <property type="nucleotide sequence ID" value="XM_014319940.1"/>
</dbReference>
<dbReference type="InterPro" id="IPR001623">
    <property type="entry name" value="DnaJ_domain"/>
</dbReference>
<dbReference type="GO" id="GO:0005634">
    <property type="term" value="C:nucleus"/>
    <property type="evidence" value="ECO:0007669"/>
    <property type="project" value="TreeGrafter"/>
</dbReference>
<dbReference type="Gene3D" id="1.10.287.110">
    <property type="entry name" value="DnaJ domain"/>
    <property type="match status" value="1"/>
</dbReference>
<proteinExistence type="predicted"/>
<evidence type="ECO:0000256" key="1">
    <source>
        <dbReference type="SAM" id="MobiDB-lite"/>
    </source>
</evidence>
<dbReference type="Pfam" id="PF00226">
    <property type="entry name" value="DnaJ"/>
    <property type="match status" value="1"/>
</dbReference>
<dbReference type="PANTHER" id="PTHR43948">
    <property type="entry name" value="DNAJ HOMOLOG SUBFAMILY B"/>
    <property type="match status" value="1"/>
</dbReference>
<feature type="region of interest" description="Disordered" evidence="1">
    <location>
        <begin position="252"/>
        <end position="296"/>
    </location>
</feature>
<dbReference type="SUPFAM" id="SSF46565">
    <property type="entry name" value="Chaperone J-domain"/>
    <property type="match status" value="1"/>
</dbReference>
<name>F0X9T8_GROCL</name>
<dbReference type="InterPro" id="IPR036869">
    <property type="entry name" value="J_dom_sf"/>
</dbReference>
<dbReference type="GeneID" id="25977166"/>
<dbReference type="PROSITE" id="PS50076">
    <property type="entry name" value="DNAJ_2"/>
    <property type="match status" value="1"/>
</dbReference>
<dbReference type="HOGENOM" id="CLU_940267_0_0_1"/>
<reference evidence="3 4" key="1">
    <citation type="journal article" date="2011" name="Proc. Natl. Acad. Sci. U.S.A.">
        <title>Genome and transcriptome analyses of the mountain pine beetle-fungal symbiont Grosmannia clavigera, a lodgepole pine pathogen.</title>
        <authorList>
            <person name="DiGuistini S."/>
            <person name="Wang Y."/>
            <person name="Liao N.Y."/>
            <person name="Taylor G."/>
            <person name="Tanguay P."/>
            <person name="Feau N."/>
            <person name="Henrissat B."/>
            <person name="Chan S.K."/>
            <person name="Hesse-Orce U."/>
            <person name="Alamouti S.M."/>
            <person name="Tsui C.K.M."/>
            <person name="Docking R.T."/>
            <person name="Levasseur A."/>
            <person name="Haridas S."/>
            <person name="Robertson G."/>
            <person name="Birol I."/>
            <person name="Holt R.A."/>
            <person name="Marra M.A."/>
            <person name="Hamelin R.C."/>
            <person name="Hirst M."/>
            <person name="Jones S.J.M."/>
            <person name="Bohlmann J."/>
            <person name="Breuil C."/>
        </authorList>
    </citation>
    <scope>NUCLEOTIDE SEQUENCE [LARGE SCALE GENOMIC DNA]</scope>
    <source>
        <strain evidence="4">kw1407 / UAMH 11150</strain>
    </source>
</reference>
<evidence type="ECO:0000259" key="2">
    <source>
        <dbReference type="PROSITE" id="PS50076"/>
    </source>
</evidence>
<dbReference type="EMBL" id="GL629735">
    <property type="protein sequence ID" value="EFX05933.1"/>
    <property type="molecule type" value="Genomic_DNA"/>
</dbReference>
<feature type="domain" description="J" evidence="2">
    <location>
        <begin position="6"/>
        <end position="71"/>
    </location>
</feature>
<dbReference type="InParanoid" id="F0X9T8"/>
<dbReference type="CDD" id="cd06257">
    <property type="entry name" value="DnaJ"/>
    <property type="match status" value="1"/>
</dbReference>
<keyword evidence="3" id="KW-0346">Stress response</keyword>
<dbReference type="PANTHER" id="PTHR43948:SF10">
    <property type="entry name" value="MRJ, ISOFORM E"/>
    <property type="match status" value="1"/>
</dbReference>
<dbReference type="PRINTS" id="PR00625">
    <property type="entry name" value="JDOMAIN"/>
</dbReference>